<dbReference type="Pfam" id="PF02082">
    <property type="entry name" value="Rrf2"/>
    <property type="match status" value="1"/>
</dbReference>
<dbReference type="SUPFAM" id="SSF46785">
    <property type="entry name" value="Winged helix' DNA-binding domain"/>
    <property type="match status" value="1"/>
</dbReference>
<dbReference type="EMBL" id="CP027569">
    <property type="protein sequence ID" value="AVO27953.1"/>
    <property type="molecule type" value="Genomic_DNA"/>
</dbReference>
<sequence length="150" mass="16971">MIITRETDYAIRILRSLANLQLKNIREISDEQMVPRQFAYKISKKLERAGFIEIIRGAQGGCRLTRDLHDITLMDIINVMERENMITSCLDGDFQCPYHRRYGFCDVHEALAGVQGKLSAYLATIHLYDIMFPHGGPAPVKASGASRDAL</sequence>
<organism evidence="1 2">
    <name type="scientific">Megasphaera elsdenii</name>
    <dbReference type="NCBI Taxonomy" id="907"/>
    <lineage>
        <taxon>Bacteria</taxon>
        <taxon>Bacillati</taxon>
        <taxon>Bacillota</taxon>
        <taxon>Negativicutes</taxon>
        <taxon>Veillonellales</taxon>
        <taxon>Veillonellaceae</taxon>
        <taxon>Megasphaera</taxon>
    </lineage>
</organism>
<reference evidence="1 2" key="1">
    <citation type="journal article" date="2018" name="Genome Announc.">
        <title>Complete genomes of two Megasphaera elsdenii strains, NCIMB 702410 and ATCC 25940.</title>
        <authorList>
            <person name="Hatmaker E.A."/>
            <person name="O'Dell K."/>
            <person name="Riley L.A."/>
            <person name="Klingeman D.M."/>
            <person name="Guss A.M."/>
        </authorList>
    </citation>
    <scope>NUCLEOTIDE SEQUENCE [LARGE SCALE GENOMIC DNA]</scope>
    <source>
        <strain evidence="1 2">NCIMB702410</strain>
    </source>
</reference>
<dbReference type="Gene3D" id="1.10.10.10">
    <property type="entry name" value="Winged helix-like DNA-binding domain superfamily/Winged helix DNA-binding domain"/>
    <property type="match status" value="1"/>
</dbReference>
<dbReference type="GO" id="GO:0003700">
    <property type="term" value="F:DNA-binding transcription factor activity"/>
    <property type="evidence" value="ECO:0007669"/>
    <property type="project" value="TreeGrafter"/>
</dbReference>
<name>A0A2S0M945_MEGEL</name>
<dbReference type="InterPro" id="IPR036388">
    <property type="entry name" value="WH-like_DNA-bd_sf"/>
</dbReference>
<gene>
    <name evidence="1" type="ORF">C6Y28_10155</name>
</gene>
<evidence type="ECO:0000313" key="2">
    <source>
        <dbReference type="Proteomes" id="UP000238358"/>
    </source>
</evidence>
<dbReference type="RefSeq" id="WP_027895618.1">
    <property type="nucleotide sequence ID" value="NZ_CP027569.1"/>
</dbReference>
<dbReference type="Proteomes" id="UP000238358">
    <property type="component" value="Chromosome"/>
</dbReference>
<evidence type="ECO:0000313" key="1">
    <source>
        <dbReference type="EMBL" id="AVO27953.1"/>
    </source>
</evidence>
<dbReference type="PROSITE" id="PS51197">
    <property type="entry name" value="HTH_RRF2_2"/>
    <property type="match status" value="1"/>
</dbReference>
<dbReference type="PANTHER" id="PTHR33221:SF2">
    <property type="entry name" value="TRANSCRIPTIONAL REGULATOR"/>
    <property type="match status" value="1"/>
</dbReference>
<proteinExistence type="predicted"/>
<accession>A0A2S0M945</accession>
<dbReference type="GO" id="GO:0005829">
    <property type="term" value="C:cytosol"/>
    <property type="evidence" value="ECO:0007669"/>
    <property type="project" value="TreeGrafter"/>
</dbReference>
<dbReference type="PANTHER" id="PTHR33221">
    <property type="entry name" value="WINGED HELIX-TURN-HELIX TRANSCRIPTIONAL REGULATOR, RRF2 FAMILY"/>
    <property type="match status" value="1"/>
</dbReference>
<dbReference type="AlphaFoldDB" id="A0A2S0M945"/>
<dbReference type="OrthoDB" id="9808360at2"/>
<protein>
    <submittedName>
        <fullName evidence="1">Rrf2 family transcriptional regulator</fullName>
    </submittedName>
</protein>
<dbReference type="InterPro" id="IPR036390">
    <property type="entry name" value="WH_DNA-bd_sf"/>
</dbReference>
<dbReference type="InterPro" id="IPR000944">
    <property type="entry name" value="Tscrpt_reg_Rrf2"/>
</dbReference>
<dbReference type="NCBIfam" id="TIGR00738">
    <property type="entry name" value="rrf2_super"/>
    <property type="match status" value="1"/>
</dbReference>